<dbReference type="Gene3D" id="3.10.20.90">
    <property type="entry name" value="Phosphatidylinositol 3-kinase Catalytic Subunit, Chain A, domain 1"/>
    <property type="match status" value="1"/>
</dbReference>
<dbReference type="Pfam" id="PF11976">
    <property type="entry name" value="Rad60-SLD"/>
    <property type="match status" value="1"/>
</dbReference>
<organism evidence="3">
    <name type="scientific">Tanacetum cinerariifolium</name>
    <name type="common">Dalmatian daisy</name>
    <name type="synonym">Chrysanthemum cinerariifolium</name>
    <dbReference type="NCBI Taxonomy" id="118510"/>
    <lineage>
        <taxon>Eukaryota</taxon>
        <taxon>Viridiplantae</taxon>
        <taxon>Streptophyta</taxon>
        <taxon>Embryophyta</taxon>
        <taxon>Tracheophyta</taxon>
        <taxon>Spermatophyta</taxon>
        <taxon>Magnoliopsida</taxon>
        <taxon>eudicotyledons</taxon>
        <taxon>Gunneridae</taxon>
        <taxon>Pentapetalae</taxon>
        <taxon>asterids</taxon>
        <taxon>campanulids</taxon>
        <taxon>Asterales</taxon>
        <taxon>Asteraceae</taxon>
        <taxon>Asteroideae</taxon>
        <taxon>Anthemideae</taxon>
        <taxon>Anthemidinae</taxon>
        <taxon>Tanacetum</taxon>
    </lineage>
</organism>
<feature type="region of interest" description="Disordered" evidence="1">
    <location>
        <begin position="1"/>
        <end position="20"/>
    </location>
</feature>
<dbReference type="PROSITE" id="PS50053">
    <property type="entry name" value="UBIQUITIN_2"/>
    <property type="match status" value="1"/>
</dbReference>
<feature type="compositionally biased region" description="Basic and acidic residues" evidence="1">
    <location>
        <begin position="1"/>
        <end position="12"/>
    </location>
</feature>
<reference evidence="3" key="1">
    <citation type="journal article" date="2019" name="Sci. Rep.">
        <title>Draft genome of Tanacetum cinerariifolium, the natural source of mosquito coil.</title>
        <authorList>
            <person name="Yamashiro T."/>
            <person name="Shiraishi A."/>
            <person name="Satake H."/>
            <person name="Nakayama K."/>
        </authorList>
    </citation>
    <scope>NUCLEOTIDE SEQUENCE</scope>
</reference>
<accession>A0A699HG67</accession>
<dbReference type="InterPro" id="IPR029071">
    <property type="entry name" value="Ubiquitin-like_domsf"/>
</dbReference>
<feature type="domain" description="Ubiquitin-like" evidence="2">
    <location>
        <begin position="19"/>
        <end position="94"/>
    </location>
</feature>
<evidence type="ECO:0000313" key="3">
    <source>
        <dbReference type="EMBL" id="GEY24428.1"/>
    </source>
</evidence>
<sequence length="101" mass="11571">MKPVKSEDKKPFGDQSVHMNLKVKSQDGMEVSFRFKRNKKLQTLINEYCDKQSKDITGSVFLLNGEHFSAQKTPDELEMEDGDEIEFMLHMDGGGGRTSWI</sequence>
<dbReference type="InterPro" id="IPR000626">
    <property type="entry name" value="Ubiquitin-like_dom"/>
</dbReference>
<name>A0A699HG67_TANCI</name>
<dbReference type="SUPFAM" id="SSF54236">
    <property type="entry name" value="Ubiquitin-like"/>
    <property type="match status" value="1"/>
</dbReference>
<dbReference type="EMBL" id="BKCJ010162839">
    <property type="protein sequence ID" value="GEY24428.1"/>
    <property type="molecule type" value="Genomic_DNA"/>
</dbReference>
<comment type="caution">
    <text evidence="3">The sequence shown here is derived from an EMBL/GenBank/DDBJ whole genome shotgun (WGS) entry which is preliminary data.</text>
</comment>
<protein>
    <submittedName>
        <fullName evidence="3">Small ubiquitin-related modifier 1</fullName>
    </submittedName>
</protein>
<proteinExistence type="predicted"/>
<gene>
    <name evidence="3" type="ORF">Tci_396402</name>
</gene>
<dbReference type="InterPro" id="IPR022617">
    <property type="entry name" value="Rad60/SUMO-like_dom"/>
</dbReference>
<dbReference type="AlphaFoldDB" id="A0A699HG67"/>
<evidence type="ECO:0000259" key="2">
    <source>
        <dbReference type="PROSITE" id="PS50053"/>
    </source>
</evidence>
<evidence type="ECO:0000256" key="1">
    <source>
        <dbReference type="SAM" id="MobiDB-lite"/>
    </source>
</evidence>
<dbReference type="PANTHER" id="PTHR10562">
    <property type="entry name" value="SMALL UBIQUITIN-RELATED MODIFIER"/>
    <property type="match status" value="1"/>
</dbReference>